<gene>
    <name evidence="2" type="ORF">BDFB_002513</name>
</gene>
<dbReference type="Gene3D" id="3.40.190.10">
    <property type="entry name" value="Periplasmic binding protein-like II"/>
    <property type="match status" value="2"/>
</dbReference>
<comment type="caution">
    <text evidence="2">The sequence shown here is derived from an EMBL/GenBank/DDBJ whole genome shotgun (WGS) entry which is preliminary data.</text>
</comment>
<dbReference type="FunFam" id="3.40.190.10:FF:000061">
    <property type="entry name" value="Glutamate receptor, ionotropic kainate"/>
    <property type="match status" value="1"/>
</dbReference>
<proteinExistence type="predicted"/>
<sequence>MALHDEAMTESNDEGVERVKKDNYAFFMESTTIEYVTERHCSLASVGAPLDDKGYAIAMKKNSSYRNDLSAAILKLQETGRIAALKEKWWKEKRGASNCGAKGEGNAATPLNLQNVGGVFLVLFTGTFLGFIGSFIELAFRIYTKTKESNLSFKKELMGEMRFFIRFKQNVKMVSCNDANKE</sequence>
<evidence type="ECO:0000313" key="3">
    <source>
        <dbReference type="Proteomes" id="UP000292052"/>
    </source>
</evidence>
<name>A0A482WAD1_ASBVE</name>
<protein>
    <submittedName>
        <fullName evidence="2">Lig chan and/or SBP bac 3 domain containing protein</fullName>
    </submittedName>
</protein>
<keyword evidence="1" id="KW-0472">Membrane</keyword>
<dbReference type="AlphaFoldDB" id="A0A482WAD1"/>
<feature type="transmembrane region" description="Helical" evidence="1">
    <location>
        <begin position="119"/>
        <end position="140"/>
    </location>
</feature>
<dbReference type="InterPro" id="IPR015683">
    <property type="entry name" value="Ionotropic_Glu_rcpt"/>
</dbReference>
<accession>A0A482WAD1</accession>
<reference evidence="2 3" key="1">
    <citation type="submission" date="2017-03" db="EMBL/GenBank/DDBJ databases">
        <title>Genome of the blue death feigning beetle - Asbolus verrucosus.</title>
        <authorList>
            <person name="Rider S.D."/>
        </authorList>
    </citation>
    <scope>NUCLEOTIDE SEQUENCE [LARGE SCALE GENOMIC DNA]</scope>
    <source>
        <strain evidence="2">Butters</strain>
        <tissue evidence="2">Head and leg muscle</tissue>
    </source>
</reference>
<dbReference type="EMBL" id="QDEB01010117">
    <property type="protein sequence ID" value="RZC42181.1"/>
    <property type="molecule type" value="Genomic_DNA"/>
</dbReference>
<evidence type="ECO:0000313" key="2">
    <source>
        <dbReference type="EMBL" id="RZC42181.1"/>
    </source>
</evidence>
<dbReference type="SUPFAM" id="SSF53850">
    <property type="entry name" value="Periplasmic binding protein-like II"/>
    <property type="match status" value="1"/>
</dbReference>
<dbReference type="Proteomes" id="UP000292052">
    <property type="component" value="Unassembled WGS sequence"/>
</dbReference>
<dbReference type="PANTHER" id="PTHR18966">
    <property type="entry name" value="IONOTROPIC GLUTAMATE RECEPTOR"/>
    <property type="match status" value="1"/>
</dbReference>
<keyword evidence="3" id="KW-1185">Reference proteome</keyword>
<keyword evidence="1" id="KW-1133">Transmembrane helix</keyword>
<keyword evidence="1" id="KW-0812">Transmembrane</keyword>
<organism evidence="2 3">
    <name type="scientific">Asbolus verrucosus</name>
    <name type="common">Desert ironclad beetle</name>
    <dbReference type="NCBI Taxonomy" id="1661398"/>
    <lineage>
        <taxon>Eukaryota</taxon>
        <taxon>Metazoa</taxon>
        <taxon>Ecdysozoa</taxon>
        <taxon>Arthropoda</taxon>
        <taxon>Hexapoda</taxon>
        <taxon>Insecta</taxon>
        <taxon>Pterygota</taxon>
        <taxon>Neoptera</taxon>
        <taxon>Endopterygota</taxon>
        <taxon>Coleoptera</taxon>
        <taxon>Polyphaga</taxon>
        <taxon>Cucujiformia</taxon>
        <taxon>Tenebrionidae</taxon>
        <taxon>Pimeliinae</taxon>
        <taxon>Asbolus</taxon>
    </lineage>
</organism>
<evidence type="ECO:0000256" key="1">
    <source>
        <dbReference type="SAM" id="Phobius"/>
    </source>
</evidence>
<dbReference type="OrthoDB" id="5984008at2759"/>